<dbReference type="EMBL" id="CDHN01000001">
    <property type="protein sequence ID" value="CEJ82388.1"/>
    <property type="molecule type" value="Genomic_DNA"/>
</dbReference>
<gene>
    <name evidence="3" type="ORF">VHEMI02454</name>
</gene>
<dbReference type="InterPro" id="IPR004843">
    <property type="entry name" value="Calcineurin-like_PHP"/>
</dbReference>
<dbReference type="PANTHER" id="PTHR36492:SF2">
    <property type="entry name" value="[ACYL-CARRIER-PROTEIN] PHOSPHODIESTERASE PPTH"/>
    <property type="match status" value="1"/>
</dbReference>
<dbReference type="HOGENOM" id="CLU_057759_0_0_1"/>
<proteinExistence type="predicted"/>
<protein>
    <recommendedName>
        <fullName evidence="2">Calcineurin-like phosphoesterase domain-containing protein</fullName>
    </recommendedName>
</protein>
<reference evidence="3 4" key="1">
    <citation type="journal article" date="2015" name="Genome Announc.">
        <title>Draft Genome Sequence and Gene Annotation of the Entomopathogenic Fungus Verticillium hemipterigenum.</title>
        <authorList>
            <person name="Horn F."/>
            <person name="Habel A."/>
            <person name="Scharf D.H."/>
            <person name="Dworschak J."/>
            <person name="Brakhage A.A."/>
            <person name="Guthke R."/>
            <person name="Hertweck C."/>
            <person name="Linde J."/>
        </authorList>
    </citation>
    <scope>NUCLEOTIDE SEQUENCE [LARGE SCALE GENOMIC DNA]</scope>
</reference>
<dbReference type="STRING" id="1531966.A0A0A1SPM7"/>
<dbReference type="Gene3D" id="3.60.21.10">
    <property type="match status" value="1"/>
</dbReference>
<name>A0A0A1SPM7_9HYPO</name>
<dbReference type="Pfam" id="PF00149">
    <property type="entry name" value="Metallophos"/>
    <property type="match status" value="1"/>
</dbReference>
<dbReference type="InterPro" id="IPR029052">
    <property type="entry name" value="Metallo-depent_PP-like"/>
</dbReference>
<dbReference type="AlphaFoldDB" id="A0A0A1SPM7"/>
<sequence>MAANLSASHELKNEEADNASASSIAANKTRLNKLHAISDIHVGFSENKIAWSNLRPRRNDGLILCGDVGDTIDQLRHAFSRATECFDTVWWCPGNHELYTMSRKSGSGSRGEQKYQECVDLAREYKIHTPEDDFVVWEGQGGPAVIAPIFTLYDYSFRPDDVSLEGAVKWAEEKDTVATDEYLLHPDPHNSRQEWCKALVERFEAKLEAAKAKFPSLPFIIANHWPLRQDLVRLKFIPRFSIWCGTKLTDDWHRRFNAKVVISGHLHIRRTDWKDGCRFEEVSLGYPRQWKACADMGRGVNELLREILPGQQGPETGDVPTRWRIYG</sequence>
<feature type="domain" description="Calcineurin-like phosphoesterase" evidence="2">
    <location>
        <begin position="36"/>
        <end position="268"/>
    </location>
</feature>
<evidence type="ECO:0000259" key="2">
    <source>
        <dbReference type="Pfam" id="PF00149"/>
    </source>
</evidence>
<dbReference type="InterPro" id="IPR052963">
    <property type="entry name" value="Pantetheine_PDE"/>
</dbReference>
<organism evidence="3 4">
    <name type="scientific">[Torrubiella] hemipterigena</name>
    <dbReference type="NCBI Taxonomy" id="1531966"/>
    <lineage>
        <taxon>Eukaryota</taxon>
        <taxon>Fungi</taxon>
        <taxon>Dikarya</taxon>
        <taxon>Ascomycota</taxon>
        <taxon>Pezizomycotina</taxon>
        <taxon>Sordariomycetes</taxon>
        <taxon>Hypocreomycetidae</taxon>
        <taxon>Hypocreales</taxon>
        <taxon>Clavicipitaceae</taxon>
        <taxon>Clavicipitaceae incertae sedis</taxon>
        <taxon>'Torrubiella' clade</taxon>
    </lineage>
</organism>
<evidence type="ECO:0000256" key="1">
    <source>
        <dbReference type="SAM" id="MobiDB-lite"/>
    </source>
</evidence>
<dbReference type="SUPFAM" id="SSF56300">
    <property type="entry name" value="Metallo-dependent phosphatases"/>
    <property type="match status" value="1"/>
</dbReference>
<feature type="region of interest" description="Disordered" evidence="1">
    <location>
        <begin position="1"/>
        <end position="20"/>
    </location>
</feature>
<dbReference type="PANTHER" id="PTHR36492">
    <property type="match status" value="1"/>
</dbReference>
<accession>A0A0A1SPM7</accession>
<keyword evidence="4" id="KW-1185">Reference proteome</keyword>
<dbReference type="Proteomes" id="UP000039046">
    <property type="component" value="Unassembled WGS sequence"/>
</dbReference>
<evidence type="ECO:0000313" key="4">
    <source>
        <dbReference type="Proteomes" id="UP000039046"/>
    </source>
</evidence>
<dbReference type="GO" id="GO:0016787">
    <property type="term" value="F:hydrolase activity"/>
    <property type="evidence" value="ECO:0007669"/>
    <property type="project" value="InterPro"/>
</dbReference>
<dbReference type="OrthoDB" id="550558at2759"/>
<evidence type="ECO:0000313" key="3">
    <source>
        <dbReference type="EMBL" id="CEJ82388.1"/>
    </source>
</evidence>